<dbReference type="Gene3D" id="1.10.1040.10">
    <property type="entry name" value="N-(1-d-carboxylethyl)-l-norvaline Dehydrogenase, domain 2"/>
    <property type="match status" value="1"/>
</dbReference>
<evidence type="ECO:0000259" key="11">
    <source>
        <dbReference type="Pfam" id="PF02558"/>
    </source>
</evidence>
<gene>
    <name evidence="13" type="ORF">GFB49_15295</name>
</gene>
<feature type="domain" description="Ketopantoate reductase C-terminal" evidence="12">
    <location>
        <begin position="177"/>
        <end position="295"/>
    </location>
</feature>
<comment type="catalytic activity">
    <reaction evidence="9 10">
        <text>(R)-pantoate + NADP(+) = 2-dehydropantoate + NADPH + H(+)</text>
        <dbReference type="Rhea" id="RHEA:16233"/>
        <dbReference type="ChEBI" id="CHEBI:11561"/>
        <dbReference type="ChEBI" id="CHEBI:15378"/>
        <dbReference type="ChEBI" id="CHEBI:15980"/>
        <dbReference type="ChEBI" id="CHEBI:57783"/>
        <dbReference type="ChEBI" id="CHEBI:58349"/>
        <dbReference type="EC" id="1.1.1.169"/>
    </reaction>
</comment>
<comment type="similarity">
    <text evidence="2 10">Belongs to the ketopantoate reductase family.</text>
</comment>
<dbReference type="InterPro" id="IPR013332">
    <property type="entry name" value="KPR_N"/>
</dbReference>
<dbReference type="EMBL" id="WIBF01000010">
    <property type="protein sequence ID" value="MQQ09830.1"/>
    <property type="molecule type" value="Genomic_DNA"/>
</dbReference>
<dbReference type="PANTHER" id="PTHR21708">
    <property type="entry name" value="PROBABLE 2-DEHYDROPANTOATE 2-REDUCTASE"/>
    <property type="match status" value="1"/>
</dbReference>
<feature type="domain" description="Ketopantoate reductase N-terminal" evidence="11">
    <location>
        <begin position="4"/>
        <end position="149"/>
    </location>
</feature>
<evidence type="ECO:0000256" key="7">
    <source>
        <dbReference type="ARBA" id="ARBA00023002"/>
    </source>
</evidence>
<evidence type="ECO:0000313" key="13">
    <source>
        <dbReference type="EMBL" id="MQQ09830.1"/>
    </source>
</evidence>
<keyword evidence="14" id="KW-1185">Reference proteome</keyword>
<sequence length="308" mass="32443">MKTAILGAGALGSVIGGLMAAAGRDVSLWDLNEAHLDAICEKGLRLEGASGTQIVHLPAMRPDQASETPDLIILLTKTIHTDAALGGVERHIAAGARVLTLQNGLGNAERVVKQVPKDQVLYGCTMMPGRFIAPGHVASQGQGFVVFRALTDDGAAFAEAAGFSAPEISFECSAKTDQIIWQKAAFNCAMNACSALTGATVGQLNVPEMVVQLRKISSEVVTLAQTLGVTVKLDEVVEQINHALEHHTEHKPSMLQDIEAGRPTEISSLCGEVARLAEQHNVHAPLNAVLAALIDLRGRVTDQLASTT</sequence>
<organism evidence="13 14">
    <name type="scientific">Tritonibacter litoralis</name>
    <dbReference type="NCBI Taxonomy" id="2662264"/>
    <lineage>
        <taxon>Bacteria</taxon>
        <taxon>Pseudomonadati</taxon>
        <taxon>Pseudomonadota</taxon>
        <taxon>Alphaproteobacteria</taxon>
        <taxon>Rhodobacterales</taxon>
        <taxon>Paracoccaceae</taxon>
        <taxon>Tritonibacter</taxon>
    </lineage>
</organism>
<dbReference type="InterPro" id="IPR013752">
    <property type="entry name" value="KPA_reductase"/>
</dbReference>
<dbReference type="InterPro" id="IPR008927">
    <property type="entry name" value="6-PGluconate_DH-like_C_sf"/>
</dbReference>
<name>A0A843YEJ1_9RHOB</name>
<dbReference type="SUPFAM" id="SSF48179">
    <property type="entry name" value="6-phosphogluconate dehydrogenase C-terminal domain-like"/>
    <property type="match status" value="1"/>
</dbReference>
<evidence type="ECO:0000256" key="4">
    <source>
        <dbReference type="ARBA" id="ARBA00019465"/>
    </source>
</evidence>
<evidence type="ECO:0000256" key="5">
    <source>
        <dbReference type="ARBA" id="ARBA00022655"/>
    </source>
</evidence>
<dbReference type="Pfam" id="PF02558">
    <property type="entry name" value="ApbA"/>
    <property type="match status" value="1"/>
</dbReference>
<evidence type="ECO:0000256" key="6">
    <source>
        <dbReference type="ARBA" id="ARBA00022857"/>
    </source>
</evidence>
<dbReference type="GO" id="GO:0005737">
    <property type="term" value="C:cytoplasm"/>
    <property type="evidence" value="ECO:0007669"/>
    <property type="project" value="TreeGrafter"/>
</dbReference>
<comment type="pathway">
    <text evidence="1 10">Cofactor biosynthesis; (R)-pantothenate biosynthesis; (R)-pantoate from 3-methyl-2-oxobutanoate: step 2/2.</text>
</comment>
<dbReference type="InterPro" id="IPR051402">
    <property type="entry name" value="KPR-Related"/>
</dbReference>
<keyword evidence="7 10" id="KW-0560">Oxidoreductase</keyword>
<accession>A0A843YEJ1</accession>
<evidence type="ECO:0000256" key="1">
    <source>
        <dbReference type="ARBA" id="ARBA00004994"/>
    </source>
</evidence>
<dbReference type="AlphaFoldDB" id="A0A843YEJ1"/>
<dbReference type="InterPro" id="IPR003710">
    <property type="entry name" value="ApbA"/>
</dbReference>
<protein>
    <recommendedName>
        <fullName evidence="4 10">2-dehydropantoate 2-reductase</fullName>
        <ecNumber evidence="3 10">1.1.1.169</ecNumber>
    </recommendedName>
    <alternativeName>
        <fullName evidence="8 10">Ketopantoate reductase</fullName>
    </alternativeName>
</protein>
<evidence type="ECO:0000256" key="2">
    <source>
        <dbReference type="ARBA" id="ARBA00007870"/>
    </source>
</evidence>
<dbReference type="GO" id="GO:0008677">
    <property type="term" value="F:2-dehydropantoate 2-reductase activity"/>
    <property type="evidence" value="ECO:0007669"/>
    <property type="project" value="UniProtKB-EC"/>
</dbReference>
<dbReference type="GO" id="GO:0015940">
    <property type="term" value="P:pantothenate biosynthetic process"/>
    <property type="evidence" value="ECO:0007669"/>
    <property type="project" value="UniProtKB-UniPathway"/>
</dbReference>
<evidence type="ECO:0000259" key="12">
    <source>
        <dbReference type="Pfam" id="PF08546"/>
    </source>
</evidence>
<dbReference type="InterPro" id="IPR013328">
    <property type="entry name" value="6PGD_dom2"/>
</dbReference>
<reference evidence="13 14" key="1">
    <citation type="submission" date="2019-10" db="EMBL/GenBank/DDBJ databases">
        <title>Epibacterium sp. nov., isolated from seawater.</title>
        <authorList>
            <person name="Zhang X."/>
            <person name="Li N."/>
        </authorList>
    </citation>
    <scope>NUCLEOTIDE SEQUENCE [LARGE SCALE GENOMIC DNA]</scope>
    <source>
        <strain evidence="13 14">SM1979</strain>
    </source>
</reference>
<evidence type="ECO:0000256" key="9">
    <source>
        <dbReference type="ARBA" id="ARBA00048793"/>
    </source>
</evidence>
<dbReference type="NCBIfam" id="TIGR00745">
    <property type="entry name" value="apbA_panE"/>
    <property type="match status" value="1"/>
</dbReference>
<evidence type="ECO:0000256" key="8">
    <source>
        <dbReference type="ARBA" id="ARBA00032024"/>
    </source>
</evidence>
<dbReference type="Gene3D" id="3.40.50.720">
    <property type="entry name" value="NAD(P)-binding Rossmann-like Domain"/>
    <property type="match status" value="1"/>
</dbReference>
<dbReference type="RefSeq" id="WP_153216803.1">
    <property type="nucleotide sequence ID" value="NZ_WIBF01000010.1"/>
</dbReference>
<keyword evidence="6 10" id="KW-0521">NADP</keyword>
<dbReference type="SUPFAM" id="SSF51735">
    <property type="entry name" value="NAD(P)-binding Rossmann-fold domains"/>
    <property type="match status" value="1"/>
</dbReference>
<comment type="function">
    <text evidence="10">Catalyzes the NADPH-dependent reduction of ketopantoate into pantoic acid.</text>
</comment>
<dbReference type="PANTHER" id="PTHR21708:SF26">
    <property type="entry name" value="2-DEHYDROPANTOATE 2-REDUCTASE"/>
    <property type="match status" value="1"/>
</dbReference>
<evidence type="ECO:0000256" key="10">
    <source>
        <dbReference type="RuleBase" id="RU362068"/>
    </source>
</evidence>
<keyword evidence="5 10" id="KW-0566">Pantothenate biosynthesis</keyword>
<evidence type="ECO:0000256" key="3">
    <source>
        <dbReference type="ARBA" id="ARBA00013014"/>
    </source>
</evidence>
<dbReference type="Proteomes" id="UP000444174">
    <property type="component" value="Unassembled WGS sequence"/>
</dbReference>
<dbReference type="InterPro" id="IPR036291">
    <property type="entry name" value="NAD(P)-bd_dom_sf"/>
</dbReference>
<dbReference type="EC" id="1.1.1.169" evidence="3 10"/>
<proteinExistence type="inferred from homology"/>
<comment type="caution">
    <text evidence="13">The sequence shown here is derived from an EMBL/GenBank/DDBJ whole genome shotgun (WGS) entry which is preliminary data.</text>
</comment>
<dbReference type="UniPathway" id="UPA00028">
    <property type="reaction ID" value="UER00004"/>
</dbReference>
<dbReference type="FunFam" id="1.10.1040.10:FF:000017">
    <property type="entry name" value="2-dehydropantoate 2-reductase"/>
    <property type="match status" value="1"/>
</dbReference>
<evidence type="ECO:0000313" key="14">
    <source>
        <dbReference type="Proteomes" id="UP000444174"/>
    </source>
</evidence>
<dbReference type="Pfam" id="PF08546">
    <property type="entry name" value="ApbA_C"/>
    <property type="match status" value="1"/>
</dbReference>